<dbReference type="CDD" id="cd04301">
    <property type="entry name" value="NAT_SF"/>
    <property type="match status" value="1"/>
</dbReference>
<protein>
    <recommendedName>
        <fullName evidence="1">N-acetyltransferase domain-containing protein</fullName>
    </recommendedName>
</protein>
<reference evidence="2" key="3">
    <citation type="journal article" date="2014" name="BMC Genomics">
        <title>The Babesia bovis gene and promoter model: an update from full-length EST analysis.</title>
        <authorList>
            <person name="Yamagishi J."/>
            <person name="Wakaguri H."/>
            <person name="Yokoyama N."/>
            <person name="Yamashita R."/>
            <person name="Suzuki Y."/>
            <person name="Xuan X."/>
            <person name="Igarashi I."/>
        </authorList>
    </citation>
    <scope>NUCLEOTIDE SEQUENCE</scope>
    <source>
        <strain evidence="2">Texas</strain>
    </source>
</reference>
<organism evidence="3 4">
    <name type="scientific">Babesia bovis</name>
    <dbReference type="NCBI Taxonomy" id="5865"/>
    <lineage>
        <taxon>Eukaryota</taxon>
        <taxon>Sar</taxon>
        <taxon>Alveolata</taxon>
        <taxon>Apicomplexa</taxon>
        <taxon>Aconoidasida</taxon>
        <taxon>Piroplasmida</taxon>
        <taxon>Babesiidae</taxon>
        <taxon>Babesia</taxon>
    </lineage>
</organism>
<name>A7ASG5_BABBO</name>
<reference evidence="4" key="5">
    <citation type="journal article" date="2021" name="Int. J. Parasitol.">
        <title>Comparative analysis of gene expression between Babesia bovis blood stages and kinetes allowed by improved genome annotation.</title>
        <authorList>
            <person name="Ueti M.W."/>
            <person name="Johnson W.C."/>
            <person name="Kappmeyer L.S."/>
            <person name="Herndon D.R."/>
            <person name="Mousel M.R."/>
            <person name="Reif K.E."/>
            <person name="Taus N.S."/>
            <person name="Ifeonu O.O."/>
            <person name="Silva J.C."/>
            <person name="Suarez C.E."/>
            <person name="Brayton K.A."/>
        </authorList>
    </citation>
    <scope>NUCLEOTIDE SEQUENCE [LARGE SCALE GENOMIC DNA]</scope>
</reference>
<accession>A7ASG5</accession>
<dbReference type="InterPro" id="IPR016181">
    <property type="entry name" value="Acyl_CoA_acyltransferase"/>
</dbReference>
<dbReference type="VEuPathDB" id="PiroplasmaDB:BBOV_IV011320"/>
<dbReference type="OMA" id="CACAGEQ"/>
<dbReference type="Proteomes" id="UP000002173">
    <property type="component" value="Unassembled WGS sequence"/>
</dbReference>
<evidence type="ECO:0000259" key="1">
    <source>
        <dbReference type="PROSITE" id="PS51186"/>
    </source>
</evidence>
<sequence>METRGENVGIFDRHSGICEEFELDGLCLKFKQLESYDEYLEVRPLVEQLSRCSIIHYREYVERMLRYPSYYPFVLCLSGSASNVEPRNPVGDNTDANTSTAECNSSLGRNMIIGYLEIYVMPHLGRSFDCRLERVVIHPSYRNRGICQRMLNSAIEFCTSVLRCNRIDLISDNPVAVHIYKKFGFDHVMVNTYRKSV</sequence>
<evidence type="ECO:0000313" key="3">
    <source>
        <dbReference type="EMBL" id="EDO07484.1"/>
    </source>
</evidence>
<dbReference type="eggNOG" id="ENOG502S75C">
    <property type="taxonomic scope" value="Eukaryota"/>
</dbReference>
<reference evidence="4" key="4">
    <citation type="journal article" date="2020" name="Data Brief">
        <title>Transcriptome dataset of Babesia bovis life stages within vertebrate and invertebrate hosts.</title>
        <authorList>
            <person name="Ueti M.W."/>
            <person name="Johnson W.C."/>
            <person name="Kappmeyer L.S."/>
            <person name="Herndon D.R."/>
            <person name="Mousel M.R."/>
            <person name="Reif K.E."/>
            <person name="Taus N.S."/>
            <person name="Ifeonu O.O."/>
            <person name="Silva J.C."/>
            <person name="Suarez C.E."/>
            <person name="Brayton K.A."/>
        </authorList>
    </citation>
    <scope>NUCLEOTIDE SEQUENCE [LARGE SCALE GENOMIC DNA]</scope>
</reference>
<dbReference type="SUPFAM" id="SSF55729">
    <property type="entry name" value="Acyl-CoA N-acyltransferases (Nat)"/>
    <property type="match status" value="1"/>
</dbReference>
<dbReference type="Pfam" id="PF00583">
    <property type="entry name" value="Acetyltransf_1"/>
    <property type="match status" value="1"/>
</dbReference>
<dbReference type="InterPro" id="IPR000182">
    <property type="entry name" value="GNAT_dom"/>
</dbReference>
<dbReference type="AlphaFoldDB" id="A7ASG5"/>
<dbReference type="RefSeq" id="XP_001611052.1">
    <property type="nucleotide sequence ID" value="XM_001611002.1"/>
</dbReference>
<proteinExistence type="evidence at transcript level"/>
<dbReference type="GeneID" id="5479286"/>
<dbReference type="EMBL" id="AAXT01000002">
    <property type="protein sequence ID" value="EDO07484.1"/>
    <property type="molecule type" value="Genomic_DNA"/>
</dbReference>
<reference evidence="3 4" key="1">
    <citation type="journal article" date="2007" name="PLoS Pathog.">
        <title>Genome sequence of Babesia bovis and comparative analysis of apicomplexan hemoprotozoa.</title>
        <authorList>
            <person name="Brayton K.A."/>
            <person name="Lau A.O.T."/>
            <person name="Herndon D.R."/>
            <person name="Hannick L."/>
            <person name="Kappmeyer L.S."/>
            <person name="Berens S.J."/>
            <person name="Bidwell S.L."/>
            <person name="Brown W.C."/>
            <person name="Crabtree J."/>
            <person name="Fadrosh D."/>
            <person name="Feldblum T."/>
            <person name="Forberger H.A."/>
            <person name="Haas B.J."/>
            <person name="Howell J.M."/>
            <person name="Khouri H."/>
            <person name="Koo H."/>
            <person name="Mann D.J."/>
            <person name="Norimine J."/>
            <person name="Paulsen I.T."/>
            <person name="Radune D."/>
            <person name="Ren Q."/>
            <person name="Smith R.K. Jr."/>
            <person name="Suarez C.E."/>
            <person name="White O."/>
            <person name="Wortman J.R."/>
            <person name="Knowles D.P. Jr."/>
            <person name="McElwain T.F."/>
            <person name="Nene V.M."/>
        </authorList>
    </citation>
    <scope>NUCLEOTIDE SEQUENCE [LARGE SCALE GENOMIC DNA]</scope>
    <source>
        <strain evidence="3">T2Bo</strain>
    </source>
</reference>
<dbReference type="KEGG" id="bbo:BBOV_IV011320"/>
<dbReference type="PROSITE" id="PS51186">
    <property type="entry name" value="GNAT"/>
    <property type="match status" value="1"/>
</dbReference>
<dbReference type="GO" id="GO:0016747">
    <property type="term" value="F:acyltransferase activity, transferring groups other than amino-acyl groups"/>
    <property type="evidence" value="ECO:0007669"/>
    <property type="project" value="InterPro"/>
</dbReference>
<evidence type="ECO:0000313" key="2">
    <source>
        <dbReference type="EMBL" id="BAN64237.1"/>
    </source>
</evidence>
<dbReference type="EMBL" id="AK440443">
    <property type="protein sequence ID" value="BAN64237.1"/>
    <property type="molecule type" value="mRNA"/>
</dbReference>
<evidence type="ECO:0000313" key="4">
    <source>
        <dbReference type="Proteomes" id="UP000002173"/>
    </source>
</evidence>
<reference evidence="3" key="2">
    <citation type="submission" date="2007-08" db="EMBL/GenBank/DDBJ databases">
        <authorList>
            <person name="Nene V."/>
        </authorList>
    </citation>
    <scope>NUCLEOTIDE SEQUENCE</scope>
    <source>
        <strain evidence="3">T2Bo</strain>
    </source>
</reference>
<gene>
    <name evidence="2 3" type="ORF">BBOV_IV011320</name>
</gene>
<dbReference type="Gene3D" id="3.40.630.30">
    <property type="match status" value="1"/>
</dbReference>
<keyword evidence="4" id="KW-1185">Reference proteome</keyword>
<feature type="domain" description="N-acetyltransferase" evidence="1">
    <location>
        <begin position="40"/>
        <end position="197"/>
    </location>
</feature>